<name>A0A975B471_9BACT</name>
<protein>
    <submittedName>
        <fullName evidence="1">Uncharacterized protein</fullName>
    </submittedName>
</protein>
<dbReference type="AlphaFoldDB" id="A0A975B471"/>
<organism evidence="1 2">
    <name type="scientific">Desulfonema limicola</name>
    <dbReference type="NCBI Taxonomy" id="45656"/>
    <lineage>
        <taxon>Bacteria</taxon>
        <taxon>Pseudomonadati</taxon>
        <taxon>Thermodesulfobacteriota</taxon>
        <taxon>Desulfobacteria</taxon>
        <taxon>Desulfobacterales</taxon>
        <taxon>Desulfococcaceae</taxon>
        <taxon>Desulfonema</taxon>
    </lineage>
</organism>
<keyword evidence="2" id="KW-1185">Reference proteome</keyword>
<sequence length="540" mass="61604">MVYILLKGTNIMLNISSPPIVQIPLVVVVNKDDELLLNSPFTPWYPLLKNMPWQDYLAIGVMYYNALYHFNTCANKTANNTNTEIIDESKEEAALRILSNRPTVDKNSPVIYEPEFKTVPYSIVSPSSIAPGIVPFRKDGKKPKCFFAMFNSFIGTTLMGFPAEPENVHMHLTSNPSFARVCGFIPKEPGDEYSFKHVPSLRKIEQFDQIMKEYGLWNLIKINEVRKNLEENVIEKENVVVGDTTHYHAYSGFETINYTVEDGKEKKKSQSKITKNCRCEDQDNCFHPWELADDGAGTIVKAYNKFIWGHKASILGLPLQGIPLDVRCVADAATHDGQTFFPHMELLFLDFPELKLWFDFALYDSACDDKGLKDQFANEFGIELKASLNPRTRKTVTENLPKGMDRLTPSGNLICNGGFKMDYQGLRLDTEKFIYHAPVNDDNISVCSECDNKQSCSPVSDKGRYVTIPFDMMPHIDIDDPPMSKRFKALMTRRPSVERMIKQLKCDLSDDRLTKRGNDSFQAHLDKTMIAFHILLRNQR</sequence>
<evidence type="ECO:0000313" key="2">
    <source>
        <dbReference type="Proteomes" id="UP000663720"/>
    </source>
</evidence>
<gene>
    <name evidence="1" type="ORF">dnl_07120</name>
</gene>
<evidence type="ECO:0000313" key="1">
    <source>
        <dbReference type="EMBL" id="QTA78490.1"/>
    </source>
</evidence>
<dbReference type="KEGG" id="dli:dnl_07120"/>
<dbReference type="Proteomes" id="UP000663720">
    <property type="component" value="Chromosome"/>
</dbReference>
<reference evidence="1" key="1">
    <citation type="journal article" date="2021" name="Microb. Physiol.">
        <title>Proteogenomic Insights into the Physiology of Marine, Sulfate-Reducing, Filamentous Desulfonema limicola and Desulfonema magnum.</title>
        <authorList>
            <person name="Schnaars V."/>
            <person name="Wohlbrand L."/>
            <person name="Scheve S."/>
            <person name="Hinrichs C."/>
            <person name="Reinhardt R."/>
            <person name="Rabus R."/>
        </authorList>
    </citation>
    <scope>NUCLEOTIDE SEQUENCE</scope>
    <source>
        <strain evidence="1">5ac10</strain>
    </source>
</reference>
<accession>A0A975B471</accession>
<proteinExistence type="predicted"/>
<dbReference type="EMBL" id="CP061799">
    <property type="protein sequence ID" value="QTA78490.1"/>
    <property type="molecule type" value="Genomic_DNA"/>
</dbReference>